<dbReference type="GO" id="GO:0005886">
    <property type="term" value="C:plasma membrane"/>
    <property type="evidence" value="ECO:0007669"/>
    <property type="project" value="UniProtKB-SubCell"/>
</dbReference>
<organism evidence="7 8">
    <name type="scientific">Phaeodactylibacter xiamenensis</name>
    <dbReference type="NCBI Taxonomy" id="1524460"/>
    <lineage>
        <taxon>Bacteria</taxon>
        <taxon>Pseudomonadati</taxon>
        <taxon>Bacteroidota</taxon>
        <taxon>Saprospiria</taxon>
        <taxon>Saprospirales</taxon>
        <taxon>Haliscomenobacteraceae</taxon>
        <taxon>Phaeodactylibacter</taxon>
    </lineage>
</organism>
<evidence type="ECO:0000256" key="5">
    <source>
        <dbReference type="ARBA" id="ARBA00023136"/>
    </source>
</evidence>
<feature type="transmembrane region" description="Helical" evidence="6">
    <location>
        <begin position="96"/>
        <end position="116"/>
    </location>
</feature>
<keyword evidence="4 6" id="KW-1133">Transmembrane helix</keyword>
<keyword evidence="8" id="KW-1185">Reference proteome</keyword>
<keyword evidence="5 6" id="KW-0472">Membrane</keyword>
<evidence type="ECO:0000256" key="2">
    <source>
        <dbReference type="ARBA" id="ARBA00022475"/>
    </source>
</evidence>
<feature type="transmembrane region" description="Helical" evidence="6">
    <location>
        <begin position="62"/>
        <end position="84"/>
    </location>
</feature>
<evidence type="ECO:0000256" key="1">
    <source>
        <dbReference type="ARBA" id="ARBA00004651"/>
    </source>
</evidence>
<sequence length="360" mass="40222">MKKTLVNILKFLLFLGLGLGILYLVYRSQNAAYQEECALKGISAEDCSLFQKVVTDFQEANYFWVLMVLIAFMMSNVSRAIRWSMLIRPMGYTPRFINAFLTTVLGYFANLGLPRMGEVVRGASLAQYEKIPLEKVMGTIVVDRIIDVISILLVTGLAFLLEYDTIWQFVNEKADLGKLANLGNLMAMAAGVGVLGMAVLYLFRKPLSRTAIYKKIRELALGFWEGLQTVRQLDRPWWFLFHSINIWLMYYLMTYLCFFAFAPTAGLPAVAGLTVFVFGGWGVVIPSPGGMGTYHFLAQTALSMYGISGEDGFSWANIAFFSIQLGCNVLVGILALVFLPVLNRDYQPGSDREQIVTANA</sequence>
<dbReference type="OrthoDB" id="9812094at2"/>
<feature type="transmembrane region" description="Helical" evidence="6">
    <location>
        <begin position="237"/>
        <end position="258"/>
    </location>
</feature>
<feature type="transmembrane region" description="Helical" evidence="6">
    <location>
        <begin position="136"/>
        <end position="161"/>
    </location>
</feature>
<evidence type="ECO:0008006" key="9">
    <source>
        <dbReference type="Google" id="ProtNLM"/>
    </source>
</evidence>
<feature type="transmembrane region" description="Helical" evidence="6">
    <location>
        <begin position="318"/>
        <end position="342"/>
    </location>
</feature>
<proteinExistence type="predicted"/>
<comment type="caution">
    <text evidence="7">The sequence shown here is derived from an EMBL/GenBank/DDBJ whole genome shotgun (WGS) entry which is preliminary data.</text>
</comment>
<gene>
    <name evidence="7" type="ORF">IX84_04760</name>
</gene>
<evidence type="ECO:0000256" key="4">
    <source>
        <dbReference type="ARBA" id="ARBA00022989"/>
    </source>
</evidence>
<evidence type="ECO:0000313" key="8">
    <source>
        <dbReference type="Proteomes" id="UP000029736"/>
    </source>
</evidence>
<dbReference type="STRING" id="1524460.IX84_04760"/>
<dbReference type="Pfam" id="PF03706">
    <property type="entry name" value="LPG_synthase_TM"/>
    <property type="match status" value="1"/>
</dbReference>
<dbReference type="PANTHER" id="PTHR39087">
    <property type="entry name" value="UPF0104 MEMBRANE PROTEIN MJ1595"/>
    <property type="match status" value="1"/>
</dbReference>
<dbReference type="EMBL" id="JPOS01000012">
    <property type="protein sequence ID" value="KGE89089.1"/>
    <property type="molecule type" value="Genomic_DNA"/>
</dbReference>
<evidence type="ECO:0000256" key="3">
    <source>
        <dbReference type="ARBA" id="ARBA00022692"/>
    </source>
</evidence>
<dbReference type="PANTHER" id="PTHR39087:SF2">
    <property type="entry name" value="UPF0104 MEMBRANE PROTEIN MJ1595"/>
    <property type="match status" value="1"/>
</dbReference>
<dbReference type="InterPro" id="IPR022791">
    <property type="entry name" value="L-PG_synthase/AglD"/>
</dbReference>
<reference evidence="7 8" key="1">
    <citation type="journal article" date="2014" name="Int. J. Syst. Evol. Microbiol.">
        <title>Phaeodactylibacter xiamenensis gen. nov., sp. nov., a member of the family Saprospiraceae isolated from the marine alga Phaeodactylum tricornutum.</title>
        <authorList>
            <person name="Chen Z.Jr."/>
            <person name="Lei X."/>
            <person name="Lai Q."/>
            <person name="Li Y."/>
            <person name="Zhang B."/>
            <person name="Zhang J."/>
            <person name="Zhang H."/>
            <person name="Yang L."/>
            <person name="Zheng W."/>
            <person name="Tian Y."/>
            <person name="Yu Z."/>
            <person name="Xu H.Jr."/>
            <person name="Zheng T."/>
        </authorList>
    </citation>
    <scope>NUCLEOTIDE SEQUENCE [LARGE SCALE GENOMIC DNA]</scope>
    <source>
        <strain evidence="7 8">KD52</strain>
    </source>
</reference>
<protein>
    <recommendedName>
        <fullName evidence="9">TIGR00374 family protein</fullName>
    </recommendedName>
</protein>
<evidence type="ECO:0000313" key="7">
    <source>
        <dbReference type="EMBL" id="KGE89089.1"/>
    </source>
</evidence>
<dbReference type="RefSeq" id="WP_044216904.1">
    <property type="nucleotide sequence ID" value="NZ_JBKAGJ010000001.1"/>
</dbReference>
<keyword evidence="3 6" id="KW-0812">Transmembrane</keyword>
<feature type="transmembrane region" description="Helical" evidence="6">
    <location>
        <begin position="7"/>
        <end position="26"/>
    </location>
</feature>
<feature type="transmembrane region" description="Helical" evidence="6">
    <location>
        <begin position="182"/>
        <end position="203"/>
    </location>
</feature>
<keyword evidence="2" id="KW-1003">Cell membrane</keyword>
<accession>A0A098S950</accession>
<name>A0A098S950_9BACT</name>
<dbReference type="NCBIfam" id="TIGR00374">
    <property type="entry name" value="flippase-like domain"/>
    <property type="match status" value="1"/>
</dbReference>
<evidence type="ECO:0000256" key="6">
    <source>
        <dbReference type="SAM" id="Phobius"/>
    </source>
</evidence>
<comment type="subcellular location">
    <subcellularLocation>
        <location evidence="1">Cell membrane</location>
        <topology evidence="1">Multi-pass membrane protein</topology>
    </subcellularLocation>
</comment>
<dbReference type="AlphaFoldDB" id="A0A098S950"/>
<dbReference type="Proteomes" id="UP000029736">
    <property type="component" value="Unassembled WGS sequence"/>
</dbReference>